<protein>
    <submittedName>
        <fullName evidence="2">Uncharacterized protein</fullName>
    </submittedName>
</protein>
<sequence length="99" mass="10130">MGTERLVEEGALARGFAAVRPDGDGCGPGPRGQGLPDEPSEPLRGLTGIVRPPATARTDGVDDDVRTRAGAEMGLGAVHVDTDGHGRGFLHGSSFVVAR</sequence>
<dbReference type="AlphaFoldDB" id="A0A4Y3VG74"/>
<evidence type="ECO:0000313" key="3">
    <source>
        <dbReference type="Proteomes" id="UP000317881"/>
    </source>
</evidence>
<name>A0A4Y3VG74_9ACTN</name>
<proteinExistence type="predicted"/>
<evidence type="ECO:0000256" key="1">
    <source>
        <dbReference type="SAM" id="MobiDB-lite"/>
    </source>
</evidence>
<comment type="caution">
    <text evidence="2">The sequence shown here is derived from an EMBL/GenBank/DDBJ whole genome shotgun (WGS) entry which is preliminary data.</text>
</comment>
<evidence type="ECO:0000313" key="2">
    <source>
        <dbReference type="EMBL" id="GEC04699.1"/>
    </source>
</evidence>
<dbReference type="Proteomes" id="UP000317881">
    <property type="component" value="Unassembled WGS sequence"/>
</dbReference>
<accession>A0A4Y3VG74</accession>
<gene>
    <name evidence="2" type="ORF">SSP24_23540</name>
</gene>
<dbReference type="EMBL" id="BJND01000017">
    <property type="protein sequence ID" value="GEC04699.1"/>
    <property type="molecule type" value="Genomic_DNA"/>
</dbReference>
<keyword evidence="3" id="KW-1185">Reference proteome</keyword>
<reference evidence="2 3" key="1">
    <citation type="submission" date="2019-06" db="EMBL/GenBank/DDBJ databases">
        <title>Whole genome shotgun sequence of Streptomyces spinoverrucosus NBRC 14228.</title>
        <authorList>
            <person name="Hosoyama A."/>
            <person name="Uohara A."/>
            <person name="Ohji S."/>
            <person name="Ichikawa N."/>
        </authorList>
    </citation>
    <scope>NUCLEOTIDE SEQUENCE [LARGE SCALE GENOMIC DNA]</scope>
    <source>
        <strain evidence="2 3">NBRC 14228</strain>
    </source>
</reference>
<organism evidence="2 3">
    <name type="scientific">Streptomyces spinoverrucosus</name>
    <dbReference type="NCBI Taxonomy" id="284043"/>
    <lineage>
        <taxon>Bacteria</taxon>
        <taxon>Bacillati</taxon>
        <taxon>Actinomycetota</taxon>
        <taxon>Actinomycetes</taxon>
        <taxon>Kitasatosporales</taxon>
        <taxon>Streptomycetaceae</taxon>
        <taxon>Streptomyces</taxon>
    </lineage>
</organism>
<feature type="region of interest" description="Disordered" evidence="1">
    <location>
        <begin position="18"/>
        <end position="61"/>
    </location>
</feature>